<dbReference type="RefSeq" id="WP_119864757.1">
    <property type="nucleotide sequence ID" value="NZ_CP016786.1"/>
</dbReference>
<organism evidence="3 4">
    <name type="scientific">Clostridium isatidis</name>
    <dbReference type="NCBI Taxonomy" id="182773"/>
    <lineage>
        <taxon>Bacteria</taxon>
        <taxon>Bacillati</taxon>
        <taxon>Bacillota</taxon>
        <taxon>Clostridia</taxon>
        <taxon>Eubacteriales</taxon>
        <taxon>Clostridiaceae</taxon>
        <taxon>Clostridium</taxon>
    </lineage>
</organism>
<accession>A0A343JAR2</accession>
<reference evidence="3 4" key="1">
    <citation type="submission" date="2016-08" db="EMBL/GenBank/DDBJ databases">
        <title>Complete Genome Sequence Of The Indigo Reducing Clostridium isatidis DSM15098.</title>
        <authorList>
            <person name="Little G.T."/>
            <person name="Minton N.P."/>
        </authorList>
    </citation>
    <scope>NUCLEOTIDE SEQUENCE [LARGE SCALE GENOMIC DNA]</scope>
    <source>
        <strain evidence="3 4">DSM 15098</strain>
    </source>
</reference>
<evidence type="ECO:0000256" key="1">
    <source>
        <dbReference type="ARBA" id="ARBA00022679"/>
    </source>
</evidence>
<dbReference type="OrthoDB" id="9811589at2"/>
<keyword evidence="1 3" id="KW-0808">Transferase</keyword>
<dbReference type="GO" id="GO:0032259">
    <property type="term" value="P:methylation"/>
    <property type="evidence" value="ECO:0007669"/>
    <property type="project" value="UniProtKB-KW"/>
</dbReference>
<proteinExistence type="predicted"/>
<dbReference type="GO" id="GO:0008168">
    <property type="term" value="F:methyltransferase activity"/>
    <property type="evidence" value="ECO:0007669"/>
    <property type="project" value="UniProtKB-KW"/>
</dbReference>
<feature type="domain" description="Methyltransferase" evidence="2">
    <location>
        <begin position="42"/>
        <end position="136"/>
    </location>
</feature>
<gene>
    <name evidence="3" type="ORF">BEN51_03740</name>
</gene>
<dbReference type="PANTHER" id="PTHR43861">
    <property type="entry name" value="TRANS-ACONITATE 2-METHYLTRANSFERASE-RELATED"/>
    <property type="match status" value="1"/>
</dbReference>
<dbReference type="CDD" id="cd02440">
    <property type="entry name" value="AdoMet_MTases"/>
    <property type="match status" value="1"/>
</dbReference>
<dbReference type="SUPFAM" id="SSF53335">
    <property type="entry name" value="S-adenosyl-L-methionine-dependent methyltransferases"/>
    <property type="match status" value="1"/>
</dbReference>
<dbReference type="EMBL" id="CP016786">
    <property type="protein sequence ID" value="ASW42620.1"/>
    <property type="molecule type" value="Genomic_DNA"/>
</dbReference>
<name>A0A343JAR2_9CLOT</name>
<dbReference type="Gene3D" id="2.20.25.110">
    <property type="entry name" value="S-adenosyl-L-methionine-dependent methyltransferases"/>
    <property type="match status" value="1"/>
</dbReference>
<dbReference type="InterPro" id="IPR029063">
    <property type="entry name" value="SAM-dependent_MTases_sf"/>
</dbReference>
<protein>
    <submittedName>
        <fullName evidence="3">SAM-dependent methyltransferase</fullName>
    </submittedName>
</protein>
<dbReference type="Proteomes" id="UP000264883">
    <property type="component" value="Chromosome"/>
</dbReference>
<dbReference type="Gene3D" id="3.40.50.150">
    <property type="entry name" value="Vaccinia Virus protein VP39"/>
    <property type="match status" value="1"/>
</dbReference>
<evidence type="ECO:0000313" key="4">
    <source>
        <dbReference type="Proteomes" id="UP000264883"/>
    </source>
</evidence>
<dbReference type="Pfam" id="PF13649">
    <property type="entry name" value="Methyltransf_25"/>
    <property type="match status" value="1"/>
</dbReference>
<dbReference type="PANTHER" id="PTHR43861:SF6">
    <property type="entry name" value="METHYLTRANSFERASE TYPE 11"/>
    <property type="match status" value="1"/>
</dbReference>
<dbReference type="InterPro" id="IPR041698">
    <property type="entry name" value="Methyltransf_25"/>
</dbReference>
<keyword evidence="4" id="KW-1185">Reference proteome</keyword>
<keyword evidence="3" id="KW-0489">Methyltransferase</keyword>
<sequence>MSYGEFSKIYDKLINEDINYKEICNRIIEICKKENIDFNSYLDVACGTGNATVQLAKKFKESFAVDLSEDMLTEAFSKFQEENIDCKLICQNMSELNLNRKFDLITSVLDATNYILEDNDFFDYLKSVKDHLKDNGIFIFDINSYYKLSKILGNNIYTYDEDDVFYVWENEFEDDIVSMYLTFFVKNDNAYERFDENHFERAYKEEFIEKALKDIGFKIVGKYEDYTKERVKEKSERIVYVVKVE</sequence>
<evidence type="ECO:0000313" key="3">
    <source>
        <dbReference type="EMBL" id="ASW42620.1"/>
    </source>
</evidence>
<dbReference type="KEGG" id="cia:BEN51_03740"/>
<dbReference type="AlphaFoldDB" id="A0A343JAR2"/>
<evidence type="ECO:0000259" key="2">
    <source>
        <dbReference type="Pfam" id="PF13649"/>
    </source>
</evidence>